<reference evidence="1 2" key="1">
    <citation type="submission" date="2019-03" db="EMBL/GenBank/DDBJ databases">
        <title>Draft genome sequences of novel Actinobacteria.</title>
        <authorList>
            <person name="Sahin N."/>
            <person name="Ay H."/>
            <person name="Saygin H."/>
        </authorList>
    </citation>
    <scope>NUCLEOTIDE SEQUENCE [LARGE SCALE GENOMIC DNA]</scope>
    <source>
        <strain evidence="1 2">JCM 30547</strain>
    </source>
</reference>
<dbReference type="SUPFAM" id="SSF50998">
    <property type="entry name" value="Quinoprotein alcohol dehydrogenase-like"/>
    <property type="match status" value="1"/>
</dbReference>
<dbReference type="InterPro" id="IPR011047">
    <property type="entry name" value="Quinoprotein_ADH-like_sf"/>
</dbReference>
<dbReference type="EMBL" id="SMKA01000186">
    <property type="protein sequence ID" value="TDC22607.1"/>
    <property type="molecule type" value="Genomic_DNA"/>
</dbReference>
<evidence type="ECO:0008006" key="3">
    <source>
        <dbReference type="Google" id="ProtNLM"/>
    </source>
</evidence>
<sequence>MYTGHRGDYDLLCEECAGLDDPRSQLATVCVGCTGQADERSVSRISGQPEVRRHDRPLTGILHEEPVLVEPANDRCLVASGDGWLVYTGLQVVRLGGPSYEVTLPEDEEEDDSFGTPGPTLHASSDGRFVAVVWDYGRYGAVVDLTDGRVTLQLDRQDYCNFATPFPFAFLSDGTVVAATDWNRLDRFDTATGELLTPRDTEQREGEEQALDYFHGRLTVSPTGAWLLDDGWAWHPVGVPVIVALAAWREGETYAAEQGRELTYRDAWSQPVAWVSDRVVALQGIGLAEQPVVEGVQLYDAPSGDRLGEVFGLKGQMWGVDGRLAVAAEGGLEFWDPAEDARVGVLPGYRPTAYNPQTRTFAALDDGVLRTYRLTEPGAVAL</sequence>
<dbReference type="AlphaFoldDB" id="A0A4R4PKJ2"/>
<comment type="caution">
    <text evidence="1">The sequence shown here is derived from an EMBL/GenBank/DDBJ whole genome shotgun (WGS) entry which is preliminary data.</text>
</comment>
<evidence type="ECO:0000313" key="2">
    <source>
        <dbReference type="Proteomes" id="UP000295075"/>
    </source>
</evidence>
<protein>
    <recommendedName>
        <fullName evidence="3">WG repeat-containing protein</fullName>
    </recommendedName>
</protein>
<gene>
    <name evidence="1" type="ORF">E1261_30485</name>
</gene>
<name>A0A4R4PKJ2_9ACTN</name>
<proteinExistence type="predicted"/>
<accession>A0A4R4PKJ2</accession>
<dbReference type="RefSeq" id="WP_132412627.1">
    <property type="nucleotide sequence ID" value="NZ_SMKA01000186.1"/>
</dbReference>
<dbReference type="Proteomes" id="UP000295075">
    <property type="component" value="Unassembled WGS sequence"/>
</dbReference>
<keyword evidence="2" id="KW-1185">Reference proteome</keyword>
<dbReference type="OrthoDB" id="9765809at2"/>
<evidence type="ECO:0000313" key="1">
    <source>
        <dbReference type="EMBL" id="TDC22607.1"/>
    </source>
</evidence>
<organism evidence="1 2">
    <name type="scientific">Kribbella albertanoniae</name>
    <dbReference type="NCBI Taxonomy" id="1266829"/>
    <lineage>
        <taxon>Bacteria</taxon>
        <taxon>Bacillati</taxon>
        <taxon>Actinomycetota</taxon>
        <taxon>Actinomycetes</taxon>
        <taxon>Propionibacteriales</taxon>
        <taxon>Kribbellaceae</taxon>
        <taxon>Kribbella</taxon>
    </lineage>
</organism>